<keyword evidence="5" id="KW-1185">Reference proteome</keyword>
<name>A0A402AQ63_9CHLR</name>
<dbReference type="SMART" id="SM00871">
    <property type="entry name" value="AraC_E_bind"/>
    <property type="match status" value="1"/>
</dbReference>
<gene>
    <name evidence="4" type="ORF">KDK_50320</name>
</gene>
<dbReference type="SUPFAM" id="SSF55136">
    <property type="entry name" value="Probable bacterial effector-binding domain"/>
    <property type="match status" value="1"/>
</dbReference>
<dbReference type="Pfam" id="PF06445">
    <property type="entry name" value="GyrI-like"/>
    <property type="match status" value="1"/>
</dbReference>
<feature type="domain" description="HTH merR-type" evidence="3">
    <location>
        <begin position="1"/>
        <end position="71"/>
    </location>
</feature>
<dbReference type="InterPro" id="IPR029442">
    <property type="entry name" value="GyrI-like"/>
</dbReference>
<dbReference type="InterPro" id="IPR009061">
    <property type="entry name" value="DNA-bd_dom_put_sf"/>
</dbReference>
<dbReference type="InterPro" id="IPR000551">
    <property type="entry name" value="MerR-type_HTH_dom"/>
</dbReference>
<protein>
    <submittedName>
        <fullName evidence="4">MerR family transcriptional regulator</fullName>
    </submittedName>
</protein>
<evidence type="ECO:0000313" key="5">
    <source>
        <dbReference type="Proteomes" id="UP000287188"/>
    </source>
</evidence>
<dbReference type="RefSeq" id="WP_126552764.1">
    <property type="nucleotide sequence ID" value="NZ_BIFS01000001.1"/>
</dbReference>
<dbReference type="AlphaFoldDB" id="A0A402AQ63"/>
<dbReference type="InterPro" id="IPR010499">
    <property type="entry name" value="AraC_E-bd"/>
</dbReference>
<proteinExistence type="predicted"/>
<dbReference type="SUPFAM" id="SSF46955">
    <property type="entry name" value="Putative DNA-binding domain"/>
    <property type="match status" value="1"/>
</dbReference>
<dbReference type="Gene3D" id="1.10.1660.10">
    <property type="match status" value="1"/>
</dbReference>
<evidence type="ECO:0000259" key="3">
    <source>
        <dbReference type="PROSITE" id="PS50937"/>
    </source>
</evidence>
<dbReference type="PANTHER" id="PTHR30204:SF97">
    <property type="entry name" value="MERR FAMILY REGULATORY PROTEIN"/>
    <property type="match status" value="1"/>
</dbReference>
<evidence type="ECO:0000256" key="1">
    <source>
        <dbReference type="ARBA" id="ARBA00023125"/>
    </source>
</evidence>
<sequence length="288" mass="32114">MFKIGEFSKLVQVPIPTLRYYDQVGLLKPVEVDGSTGYRYYAASQLPRLHRILALRGLGFSLEQIATVLAEGLTPEQMRGMLRLRHAQINQQLAEAQSQLVEVEVRLQQIEQEEQLSTYDVILKQVEPLLVALVRSILPNHSGCGPLFNEVYQALGPHAGKALGPKPGEDGQTLVLWYDTEFKETDVDGAAAFILRCHVPDSGRMHVYELPATMMATTVHHGSYNTIGAAHEAVIKWIEAKGLVWDKWETADGDAFGARIESYLTDPAEEPDPARWETEVAIRLAVKQ</sequence>
<dbReference type="PROSITE" id="PS50937">
    <property type="entry name" value="HTH_MERR_2"/>
    <property type="match status" value="1"/>
</dbReference>
<dbReference type="Gene3D" id="3.20.80.10">
    <property type="entry name" value="Regulatory factor, effector binding domain"/>
    <property type="match status" value="1"/>
</dbReference>
<dbReference type="Proteomes" id="UP000287188">
    <property type="component" value="Unassembled WGS sequence"/>
</dbReference>
<dbReference type="GO" id="GO:0003700">
    <property type="term" value="F:DNA-binding transcription factor activity"/>
    <property type="evidence" value="ECO:0007669"/>
    <property type="project" value="InterPro"/>
</dbReference>
<dbReference type="InterPro" id="IPR011256">
    <property type="entry name" value="Reg_factor_effector_dom_sf"/>
</dbReference>
<accession>A0A402AQ63</accession>
<dbReference type="OrthoDB" id="9773308at2"/>
<feature type="coiled-coil region" evidence="2">
    <location>
        <begin position="86"/>
        <end position="113"/>
    </location>
</feature>
<dbReference type="CDD" id="cd01107">
    <property type="entry name" value="HTH_BmrR"/>
    <property type="match status" value="1"/>
</dbReference>
<comment type="caution">
    <text evidence="4">The sequence shown here is derived from an EMBL/GenBank/DDBJ whole genome shotgun (WGS) entry which is preliminary data.</text>
</comment>
<organism evidence="4 5">
    <name type="scientific">Dictyobacter kobayashii</name>
    <dbReference type="NCBI Taxonomy" id="2014872"/>
    <lineage>
        <taxon>Bacteria</taxon>
        <taxon>Bacillati</taxon>
        <taxon>Chloroflexota</taxon>
        <taxon>Ktedonobacteria</taxon>
        <taxon>Ktedonobacterales</taxon>
        <taxon>Dictyobacteraceae</taxon>
        <taxon>Dictyobacter</taxon>
    </lineage>
</organism>
<keyword evidence="2" id="KW-0175">Coiled coil</keyword>
<dbReference type="Pfam" id="PF13411">
    <property type="entry name" value="MerR_1"/>
    <property type="match status" value="1"/>
</dbReference>
<evidence type="ECO:0000313" key="4">
    <source>
        <dbReference type="EMBL" id="GCE21232.1"/>
    </source>
</evidence>
<dbReference type="SMART" id="SM00422">
    <property type="entry name" value="HTH_MERR"/>
    <property type="match status" value="1"/>
</dbReference>
<dbReference type="PANTHER" id="PTHR30204">
    <property type="entry name" value="REDOX-CYCLING DRUG-SENSING TRANSCRIPTIONAL ACTIVATOR SOXR"/>
    <property type="match status" value="1"/>
</dbReference>
<evidence type="ECO:0000256" key="2">
    <source>
        <dbReference type="SAM" id="Coils"/>
    </source>
</evidence>
<reference evidence="5" key="1">
    <citation type="submission" date="2018-12" db="EMBL/GenBank/DDBJ databases">
        <title>Tengunoibacter tsumagoiensis gen. nov., sp. nov., Dictyobacter kobayashii sp. nov., D. alpinus sp. nov., and D. joshuensis sp. nov. and description of Dictyobacteraceae fam. nov. within the order Ktedonobacterales isolated from Tengu-no-mugimeshi.</title>
        <authorList>
            <person name="Wang C.M."/>
            <person name="Zheng Y."/>
            <person name="Sakai Y."/>
            <person name="Toyoda A."/>
            <person name="Minakuchi Y."/>
            <person name="Abe K."/>
            <person name="Yokota A."/>
            <person name="Yabe S."/>
        </authorList>
    </citation>
    <scope>NUCLEOTIDE SEQUENCE [LARGE SCALE GENOMIC DNA]</scope>
    <source>
        <strain evidence="5">Uno11</strain>
    </source>
</reference>
<dbReference type="EMBL" id="BIFS01000001">
    <property type="protein sequence ID" value="GCE21232.1"/>
    <property type="molecule type" value="Genomic_DNA"/>
</dbReference>
<dbReference type="GO" id="GO:0003677">
    <property type="term" value="F:DNA binding"/>
    <property type="evidence" value="ECO:0007669"/>
    <property type="project" value="UniProtKB-KW"/>
</dbReference>
<keyword evidence="1" id="KW-0238">DNA-binding</keyword>
<dbReference type="InterPro" id="IPR047057">
    <property type="entry name" value="MerR_fam"/>
</dbReference>